<dbReference type="Gene3D" id="1.25.40.10">
    <property type="entry name" value="Tetratricopeptide repeat domain"/>
    <property type="match status" value="3"/>
</dbReference>
<dbReference type="InterPro" id="IPR053137">
    <property type="entry name" value="NLR-like"/>
</dbReference>
<keyword evidence="3" id="KW-1185">Reference proteome</keyword>
<dbReference type="PANTHER" id="PTHR46082:SF6">
    <property type="entry name" value="AAA+ ATPASE DOMAIN-CONTAINING PROTEIN-RELATED"/>
    <property type="match status" value="1"/>
</dbReference>
<evidence type="ECO:0000256" key="1">
    <source>
        <dbReference type="SAM" id="MobiDB-lite"/>
    </source>
</evidence>
<gene>
    <name evidence="2" type="ORF">B0T17DRAFT_557399</name>
</gene>
<evidence type="ECO:0000313" key="2">
    <source>
        <dbReference type="EMBL" id="KAK0624534.1"/>
    </source>
</evidence>
<evidence type="ECO:0000313" key="3">
    <source>
        <dbReference type="Proteomes" id="UP001174934"/>
    </source>
</evidence>
<dbReference type="InterPro" id="IPR027417">
    <property type="entry name" value="P-loop_NTPase"/>
</dbReference>
<dbReference type="AlphaFoldDB" id="A0AA39WZJ9"/>
<sequence length="1058" mass="117378">MACHMVPGLLSPGFVGRDDQLRWLEGRLGPGNERFVGARAGIHGLTGIGKTQLMLKYEAMYRMCYTSQLFLVASSKAKFLDSVQQASSALGLFQHHTHSSAIQGLHNWLCQTSGWLLLIDNVAYETVDLILQVLPSNAGGHTIVTSQLRGAVEKITGLSKACLALPELELDDAVDMFVAASDIDSKAMSREEKVLVVKAMGLMPHTIEQAASYLRVNHLDPGVFLARYNKTPGQTLDWDDGSSESTSKSDGGLKELPRRSSSIGKHLGLIFDTLQQTHTDALIVLKFYSLLDPESIPLFDTWSRPDWNPGFPAATITSGCLSVFLNCFRGRSARSDDGLAGEAALHPGQQLANIFRDQDKRERAIAKLCDLNLTHRIRDGRVLWMHEITKKTVQASIPAKDMEQWILAGMDVVYHMVPEKDSTAEEREWVDKCLRATRALIHQAQSLGIEMHRYICLLVLCALSNMHRDARLLAWEQFEKAKLLYEEYLGRDHPRTIAILEMLGLATCSHGGAMALSEEYCKQAWKLYEARLGPTADETLSALNKLACTIERAGKLKEAEAMFELLWCQEEQASGSAGPRTMAAAHNLALCLHNQGHLGKARVIYGTALESSDQFLGVEDPATLKTLINYAATLDHDGRFEEAQAIYDRALPSFVRVLGFDHHLTLRLRCNMAGLLRQQGSFAQADVMMRRCLEVAEKIHDADSFEMKTYLYELGEVYQAKGNVQGARDIFEKTMGQLSGDMMEHPVLFRFIDSWGTVEREMGRLEAAREKSQDAYCRFEGLLGWDNPYTLMAANDYAEVLHADGCCQEAFDLLVRCRNSFATLLGKEHQHYAMALNNLGRLCWAFNAAGDPMTFFTEARAILARRVGENHYCTATVSLNIARTKFFAGDFGSAVGAVETARKTLEGAIDTAQQHPLFSTCDTIMGVMSAARGDQDSLLKARDYMRAAIKAAHSCVGSTASADYFLAICLLILILRLLQDKSTESEIKTLHGILGGPAAKQLSPWNVSGTGKISADQFAVIDPKGFDFKAYIPLATGETFRLRWGRKTCWRKVETERL</sequence>
<feature type="region of interest" description="Disordered" evidence="1">
    <location>
        <begin position="236"/>
        <end position="259"/>
    </location>
</feature>
<protein>
    <recommendedName>
        <fullName evidence="4">TPR-like protein</fullName>
    </recommendedName>
</protein>
<dbReference type="EMBL" id="JAULSR010000003">
    <property type="protein sequence ID" value="KAK0624534.1"/>
    <property type="molecule type" value="Genomic_DNA"/>
</dbReference>
<dbReference type="Pfam" id="PF13424">
    <property type="entry name" value="TPR_12"/>
    <property type="match status" value="3"/>
</dbReference>
<comment type="caution">
    <text evidence="2">The sequence shown here is derived from an EMBL/GenBank/DDBJ whole genome shotgun (WGS) entry which is preliminary data.</text>
</comment>
<dbReference type="Proteomes" id="UP001174934">
    <property type="component" value="Unassembled WGS sequence"/>
</dbReference>
<name>A0AA39WZJ9_9PEZI</name>
<dbReference type="SUPFAM" id="SSF52540">
    <property type="entry name" value="P-loop containing nucleoside triphosphate hydrolases"/>
    <property type="match status" value="1"/>
</dbReference>
<organism evidence="2 3">
    <name type="scientific">Bombardia bombarda</name>
    <dbReference type="NCBI Taxonomy" id="252184"/>
    <lineage>
        <taxon>Eukaryota</taxon>
        <taxon>Fungi</taxon>
        <taxon>Dikarya</taxon>
        <taxon>Ascomycota</taxon>
        <taxon>Pezizomycotina</taxon>
        <taxon>Sordariomycetes</taxon>
        <taxon>Sordariomycetidae</taxon>
        <taxon>Sordariales</taxon>
        <taxon>Lasiosphaeriaceae</taxon>
        <taxon>Bombardia</taxon>
    </lineage>
</organism>
<proteinExistence type="predicted"/>
<reference evidence="2" key="1">
    <citation type="submission" date="2023-06" db="EMBL/GenBank/DDBJ databases">
        <title>Genome-scale phylogeny and comparative genomics of the fungal order Sordariales.</title>
        <authorList>
            <consortium name="Lawrence Berkeley National Laboratory"/>
            <person name="Hensen N."/>
            <person name="Bonometti L."/>
            <person name="Westerberg I."/>
            <person name="Brannstrom I.O."/>
            <person name="Guillou S."/>
            <person name="Cros-Aarteil S."/>
            <person name="Calhoun S."/>
            <person name="Haridas S."/>
            <person name="Kuo A."/>
            <person name="Mondo S."/>
            <person name="Pangilinan J."/>
            <person name="Riley R."/>
            <person name="LaButti K."/>
            <person name="Andreopoulos B."/>
            <person name="Lipzen A."/>
            <person name="Chen C."/>
            <person name="Yanf M."/>
            <person name="Daum C."/>
            <person name="Ng V."/>
            <person name="Clum A."/>
            <person name="Steindorff A."/>
            <person name="Ohm R."/>
            <person name="Martin F."/>
            <person name="Silar P."/>
            <person name="Natvig D."/>
            <person name="Lalanne C."/>
            <person name="Gautier V."/>
            <person name="Ament-velasquez S.L."/>
            <person name="Kruys A."/>
            <person name="Hutchinson M.I."/>
            <person name="Powell A.J."/>
            <person name="Barry K."/>
            <person name="Miller A.N."/>
            <person name="Grigoriev I.V."/>
            <person name="Debuchy R."/>
            <person name="Gladieux P."/>
            <person name="Thoren M.H."/>
            <person name="Johannesson H."/>
        </authorList>
    </citation>
    <scope>NUCLEOTIDE SEQUENCE</scope>
    <source>
        <strain evidence="2">SMH3391-2</strain>
    </source>
</reference>
<dbReference type="Gene3D" id="3.40.50.300">
    <property type="entry name" value="P-loop containing nucleotide triphosphate hydrolases"/>
    <property type="match status" value="1"/>
</dbReference>
<dbReference type="PANTHER" id="PTHR46082">
    <property type="entry name" value="ATP/GTP-BINDING PROTEIN-RELATED"/>
    <property type="match status" value="1"/>
</dbReference>
<evidence type="ECO:0008006" key="4">
    <source>
        <dbReference type="Google" id="ProtNLM"/>
    </source>
</evidence>
<dbReference type="SUPFAM" id="SSF48452">
    <property type="entry name" value="TPR-like"/>
    <property type="match status" value="3"/>
</dbReference>
<dbReference type="InterPro" id="IPR011990">
    <property type="entry name" value="TPR-like_helical_dom_sf"/>
</dbReference>
<accession>A0AA39WZJ9</accession>